<dbReference type="Gene3D" id="3.30.450.180">
    <property type="match status" value="1"/>
</dbReference>
<organism evidence="2 3">
    <name type="scientific">Streptomyces tibetensis</name>
    <dbReference type="NCBI Taxonomy" id="2382123"/>
    <lineage>
        <taxon>Bacteria</taxon>
        <taxon>Bacillati</taxon>
        <taxon>Actinomycetota</taxon>
        <taxon>Actinomycetes</taxon>
        <taxon>Kitasatosporales</taxon>
        <taxon>Streptomycetaceae</taxon>
        <taxon>Streptomyces</taxon>
    </lineage>
</organism>
<accession>A0ABW6MPV2</accession>
<dbReference type="RefSeq" id="WP_362047727.1">
    <property type="nucleotide sequence ID" value="NZ_JBEXVS010000058.1"/>
</dbReference>
<name>A0ABW6MPV2_9ACTN</name>
<proteinExistence type="predicted"/>
<dbReference type="Pfam" id="PF17765">
    <property type="entry name" value="MLTR_LBD"/>
    <property type="match status" value="1"/>
</dbReference>
<dbReference type="Proteomes" id="UP001601422">
    <property type="component" value="Unassembled WGS sequence"/>
</dbReference>
<sequence length="82" mass="8659">MWADHDVIAHTAGTKRLRHPIVGDLSLDYLVLAVEGDPDQTLTIYTPEPASPSAEALALLTGWTGTSASLPQAPDETHDPAA</sequence>
<feature type="domain" description="MmyB-like transcription regulator ligand binding" evidence="1">
    <location>
        <begin position="1"/>
        <end position="60"/>
    </location>
</feature>
<protein>
    <recommendedName>
        <fullName evidence="1">MmyB-like transcription regulator ligand binding domain-containing protein</fullName>
    </recommendedName>
</protein>
<evidence type="ECO:0000313" key="3">
    <source>
        <dbReference type="Proteomes" id="UP001601422"/>
    </source>
</evidence>
<comment type="caution">
    <text evidence="2">The sequence shown here is derived from an EMBL/GenBank/DDBJ whole genome shotgun (WGS) entry which is preliminary data.</text>
</comment>
<evidence type="ECO:0000313" key="2">
    <source>
        <dbReference type="EMBL" id="MFF0003069.1"/>
    </source>
</evidence>
<evidence type="ECO:0000259" key="1">
    <source>
        <dbReference type="Pfam" id="PF17765"/>
    </source>
</evidence>
<keyword evidence="3" id="KW-1185">Reference proteome</keyword>
<dbReference type="EMBL" id="JBIAJP010000001">
    <property type="protein sequence ID" value="MFF0003069.1"/>
    <property type="molecule type" value="Genomic_DNA"/>
</dbReference>
<dbReference type="InterPro" id="IPR041413">
    <property type="entry name" value="MLTR_LBD"/>
</dbReference>
<dbReference type="PANTHER" id="PTHR35010:SF2">
    <property type="entry name" value="BLL4672 PROTEIN"/>
    <property type="match status" value="1"/>
</dbReference>
<dbReference type="PANTHER" id="PTHR35010">
    <property type="entry name" value="BLL4672 PROTEIN-RELATED"/>
    <property type="match status" value="1"/>
</dbReference>
<reference evidence="2 3" key="1">
    <citation type="submission" date="2024-10" db="EMBL/GenBank/DDBJ databases">
        <title>The Natural Products Discovery Center: Release of the First 8490 Sequenced Strains for Exploring Actinobacteria Biosynthetic Diversity.</title>
        <authorList>
            <person name="Kalkreuter E."/>
            <person name="Kautsar S.A."/>
            <person name="Yang D."/>
            <person name="Bader C.D."/>
            <person name="Teijaro C.N."/>
            <person name="Fluegel L."/>
            <person name="Davis C.M."/>
            <person name="Simpson J.R."/>
            <person name="Lauterbach L."/>
            <person name="Steele A.D."/>
            <person name="Gui C."/>
            <person name="Meng S."/>
            <person name="Li G."/>
            <person name="Viehrig K."/>
            <person name="Ye F."/>
            <person name="Su P."/>
            <person name="Kiefer A.F."/>
            <person name="Nichols A."/>
            <person name="Cepeda A.J."/>
            <person name="Yan W."/>
            <person name="Fan B."/>
            <person name="Jiang Y."/>
            <person name="Adhikari A."/>
            <person name="Zheng C.-J."/>
            <person name="Schuster L."/>
            <person name="Cowan T.M."/>
            <person name="Smanski M.J."/>
            <person name="Chevrette M.G."/>
            <person name="De Carvalho L.P.S."/>
            <person name="Shen B."/>
        </authorList>
    </citation>
    <scope>NUCLEOTIDE SEQUENCE [LARGE SCALE GENOMIC DNA]</scope>
    <source>
        <strain evidence="2 3">NPDC005497</strain>
    </source>
</reference>
<gene>
    <name evidence="2" type="ORF">ACFYQT_06380</name>
</gene>